<name>A0A7J0BE52_9BACT</name>
<dbReference type="AlphaFoldDB" id="A0A7J0BE52"/>
<evidence type="ECO:0000313" key="1">
    <source>
        <dbReference type="EMBL" id="GFM31967.1"/>
    </source>
</evidence>
<proteinExistence type="predicted"/>
<dbReference type="RefSeq" id="WP_174403653.1">
    <property type="nucleotide sequence ID" value="NZ_BLVO01000004.1"/>
</dbReference>
<reference evidence="1 2" key="1">
    <citation type="submission" date="2020-05" db="EMBL/GenBank/DDBJ databases">
        <title>Draft genome sequence of Desulfovibrio sp. strain HN2T.</title>
        <authorList>
            <person name="Ueno A."/>
            <person name="Tamazawa S."/>
            <person name="Tamamura S."/>
            <person name="Murakami T."/>
            <person name="Kiyama T."/>
            <person name="Inomata H."/>
            <person name="Amano Y."/>
            <person name="Miyakawa K."/>
            <person name="Tamaki H."/>
            <person name="Naganuma T."/>
            <person name="Kaneko K."/>
        </authorList>
    </citation>
    <scope>NUCLEOTIDE SEQUENCE [LARGE SCALE GENOMIC DNA]</scope>
    <source>
        <strain evidence="1 2">HN2</strain>
    </source>
</reference>
<comment type="caution">
    <text evidence="1">The sequence shown here is derived from an EMBL/GenBank/DDBJ whole genome shotgun (WGS) entry which is preliminary data.</text>
</comment>
<gene>
    <name evidence="1" type="ORF">DSM101010T_03320</name>
</gene>
<sequence>MIDKTTLITTVLQRADKLETGHCLDIRTFKRNRSVALIRTGVDAFTVIEDGFGQERWEDVSADKLKRLLKQLLKKEFPRSHKVRLYTLPSYEEANVNRMGHGAGRFGPEDDD</sequence>
<protein>
    <submittedName>
        <fullName evidence="1">Uncharacterized protein</fullName>
    </submittedName>
</protein>
<evidence type="ECO:0000313" key="2">
    <source>
        <dbReference type="Proteomes" id="UP000503840"/>
    </source>
</evidence>
<keyword evidence="2" id="KW-1185">Reference proteome</keyword>
<organism evidence="1 2">
    <name type="scientific">Desulfovibrio subterraneus</name>
    <dbReference type="NCBI Taxonomy" id="2718620"/>
    <lineage>
        <taxon>Bacteria</taxon>
        <taxon>Pseudomonadati</taxon>
        <taxon>Thermodesulfobacteriota</taxon>
        <taxon>Desulfovibrionia</taxon>
        <taxon>Desulfovibrionales</taxon>
        <taxon>Desulfovibrionaceae</taxon>
        <taxon>Desulfovibrio</taxon>
    </lineage>
</organism>
<accession>A0A7J0BE52</accession>
<dbReference type="Proteomes" id="UP000503840">
    <property type="component" value="Unassembled WGS sequence"/>
</dbReference>
<dbReference type="EMBL" id="BLVO01000004">
    <property type="protein sequence ID" value="GFM31967.1"/>
    <property type="molecule type" value="Genomic_DNA"/>
</dbReference>